<dbReference type="AlphaFoldDB" id="A0A6N7IX68"/>
<protein>
    <recommendedName>
        <fullName evidence="4">NEAT domain-containing protein</fullName>
    </recommendedName>
</protein>
<feature type="transmembrane region" description="Helical" evidence="1">
    <location>
        <begin position="120"/>
        <end position="138"/>
    </location>
</feature>
<keyword evidence="1" id="KW-1133">Transmembrane helix</keyword>
<reference evidence="2" key="1">
    <citation type="journal article" date="2020" name="Appl. Environ. Microbiol.">
        <title>Medium-Chain Fatty Acid Synthesis by 'Candidatus Weimeria bifida' gen. nov., sp. nov., and 'Candidatus Pseudoramibacter fermentans' sp. nov.</title>
        <authorList>
            <person name="Scarborough M.J."/>
            <person name="Myers K.S."/>
            <person name="Donohue T.J."/>
            <person name="Noguera D.R."/>
        </authorList>
    </citation>
    <scope>NUCLEOTIDE SEQUENCE</scope>
    <source>
        <strain evidence="2">LCO1.1</strain>
    </source>
</reference>
<keyword evidence="1" id="KW-0472">Membrane</keyword>
<evidence type="ECO:0000256" key="1">
    <source>
        <dbReference type="SAM" id="Phobius"/>
    </source>
</evidence>
<evidence type="ECO:0000313" key="2">
    <source>
        <dbReference type="EMBL" id="MQN00914.1"/>
    </source>
</evidence>
<accession>A0A6N7IX68</accession>
<evidence type="ECO:0000313" key="3">
    <source>
        <dbReference type="Proteomes" id="UP000460257"/>
    </source>
</evidence>
<organism evidence="2 3">
    <name type="scientific">Candidatus Weimeria bifida</name>
    <dbReference type="NCBI Taxonomy" id="2599074"/>
    <lineage>
        <taxon>Bacteria</taxon>
        <taxon>Bacillati</taxon>
        <taxon>Bacillota</taxon>
        <taxon>Clostridia</taxon>
        <taxon>Lachnospirales</taxon>
        <taxon>Lachnospiraceae</taxon>
        <taxon>Candidatus Weimeria</taxon>
    </lineage>
</organism>
<sequence>MADTLKNGDYKIPVSLKGGTGRAGIESPADVHVKNNETTAEIIWSSSHYDYMVVDGKKYTRANKSGNSRFDIKVGDISKPVKVKADTVAMSTPHLIDYTITFDTSKAERTGGSDLSTAKYVAIPVMIACFVIGLVIGIKASRRRKKVKDKNA</sequence>
<keyword evidence="3" id="KW-1185">Reference proteome</keyword>
<comment type="caution">
    <text evidence="2">The sequence shown here is derived from an EMBL/GenBank/DDBJ whole genome shotgun (WGS) entry which is preliminary data.</text>
</comment>
<dbReference type="EMBL" id="VOGC01000002">
    <property type="protein sequence ID" value="MQN00914.1"/>
    <property type="molecule type" value="Genomic_DNA"/>
</dbReference>
<keyword evidence="1" id="KW-0812">Transmembrane</keyword>
<gene>
    <name evidence="2" type="ORF">FRC54_02830</name>
</gene>
<evidence type="ECO:0008006" key="4">
    <source>
        <dbReference type="Google" id="ProtNLM"/>
    </source>
</evidence>
<dbReference type="Proteomes" id="UP000460257">
    <property type="component" value="Unassembled WGS sequence"/>
</dbReference>
<name>A0A6N7IX68_9FIRM</name>
<proteinExistence type="predicted"/>